<gene>
    <name evidence="2" type="ORF">Tasa_001_015</name>
</gene>
<sequence>MARRAAIGLLALVSGGLAFLFGQFVFIDSDEANFYFAACDMARGNVLLRGWSLPPDNFWPLDVTGMAVLIRFLGAGAWVPHAMAAILFAGVVAAALVLANPPGRIWSATRLLPVFLFMGLPSFFEQGAVNFLTYTPYHVGTLCMCLWGAVLVQMIDRGQHRVIALAGLCAITILLFVGDFFGIVIFVVPLALVSLLLAVQRGQPKDATPILGCIALGWIVSVIVKLGLGAVGAFARAGLSAGFIPIDKLPEQTLYTFAALADLYGIDVFGKNLLGHHFNNAIASGLKLISFVGVIAYFYRDLWIRRRDPDVLAGFDRTSRVLLLGALIDGAAAFLANFHLEREDIIRYFYPAFVYSVLLYARQAPKLNRIALQVSIAGIMLILALSYRDWRVMHRPFVDPFGIGHQVDSTPVVQALARNGLRFGFAGYWDASAITFAASRDIVARAIRNASDSSSTASACALVPYPWIGTRSVYGRGFSGQELFVVTRDLPAEPFNALTQGAVIAALGLPKTLIRIDAHTTVDVYDREILERCPALMVPG</sequence>
<feature type="transmembrane region" description="Helical" evidence="1">
    <location>
        <begin position="7"/>
        <end position="27"/>
    </location>
</feature>
<keyword evidence="1" id="KW-1133">Transmembrane helix</keyword>
<dbReference type="Proteomes" id="UP000032679">
    <property type="component" value="Unassembled WGS sequence"/>
</dbReference>
<comment type="caution">
    <text evidence="2">The sequence shown here is derived from an EMBL/GenBank/DDBJ whole genome shotgun (WGS) entry which is preliminary data.</text>
</comment>
<organism evidence="2 3">
    <name type="scientific">Tanticharoenia sakaeratensis NBRC 103193</name>
    <dbReference type="NCBI Taxonomy" id="1231623"/>
    <lineage>
        <taxon>Bacteria</taxon>
        <taxon>Pseudomonadati</taxon>
        <taxon>Pseudomonadota</taxon>
        <taxon>Alphaproteobacteria</taxon>
        <taxon>Acetobacterales</taxon>
        <taxon>Acetobacteraceae</taxon>
        <taxon>Tanticharoenia</taxon>
    </lineage>
</organism>
<feature type="transmembrane region" description="Helical" evidence="1">
    <location>
        <begin position="111"/>
        <end position="131"/>
    </location>
</feature>
<keyword evidence="1" id="KW-0472">Membrane</keyword>
<accession>A0A0D6MGU7</accession>
<feature type="transmembrane region" description="Helical" evidence="1">
    <location>
        <begin position="137"/>
        <end position="155"/>
    </location>
</feature>
<feature type="transmembrane region" description="Helical" evidence="1">
    <location>
        <begin position="78"/>
        <end position="99"/>
    </location>
</feature>
<feature type="transmembrane region" description="Helical" evidence="1">
    <location>
        <begin position="370"/>
        <end position="387"/>
    </location>
</feature>
<evidence type="ECO:0000313" key="3">
    <source>
        <dbReference type="Proteomes" id="UP000032679"/>
    </source>
</evidence>
<feature type="transmembrane region" description="Helical" evidence="1">
    <location>
        <begin position="281"/>
        <end position="299"/>
    </location>
</feature>
<feature type="transmembrane region" description="Helical" evidence="1">
    <location>
        <begin position="183"/>
        <end position="199"/>
    </location>
</feature>
<keyword evidence="3" id="KW-1185">Reference proteome</keyword>
<evidence type="ECO:0000313" key="2">
    <source>
        <dbReference type="EMBL" id="GAN52700.1"/>
    </source>
</evidence>
<dbReference type="RefSeq" id="WP_048845958.1">
    <property type="nucleotide sequence ID" value="NZ_BALE01000001.1"/>
</dbReference>
<feature type="transmembrane region" description="Helical" evidence="1">
    <location>
        <begin position="319"/>
        <end position="338"/>
    </location>
</feature>
<dbReference type="AlphaFoldDB" id="A0A0D6MGU7"/>
<reference evidence="2 3" key="1">
    <citation type="submission" date="2012-10" db="EMBL/GenBank/DDBJ databases">
        <title>Genome sequencing of Tanticharoenia sakaeratensis NBRC 103193.</title>
        <authorList>
            <person name="Azuma Y."/>
            <person name="Hadano H."/>
            <person name="Hirakawa H."/>
            <person name="Matsushita K."/>
        </authorList>
    </citation>
    <scope>NUCLEOTIDE SEQUENCE [LARGE SCALE GENOMIC DNA]</scope>
    <source>
        <strain evidence="2 3">NBRC 103193</strain>
    </source>
</reference>
<feature type="transmembrane region" description="Helical" evidence="1">
    <location>
        <begin position="162"/>
        <end position="177"/>
    </location>
</feature>
<evidence type="ECO:0000256" key="1">
    <source>
        <dbReference type="SAM" id="Phobius"/>
    </source>
</evidence>
<name>A0A0D6MGU7_9PROT</name>
<keyword evidence="1" id="KW-0812">Transmembrane</keyword>
<dbReference type="OrthoDB" id="6638213at2"/>
<proteinExistence type="predicted"/>
<dbReference type="EMBL" id="BALE01000001">
    <property type="protein sequence ID" value="GAN52700.1"/>
    <property type="molecule type" value="Genomic_DNA"/>
</dbReference>
<protein>
    <submittedName>
        <fullName evidence="2">Uncharacterized protein</fullName>
    </submittedName>
</protein>
<feature type="transmembrane region" description="Helical" evidence="1">
    <location>
        <begin position="211"/>
        <end position="234"/>
    </location>
</feature>